<proteinExistence type="predicted"/>
<evidence type="ECO:0000313" key="1">
    <source>
        <dbReference type="EMBL" id="KAF2148353.1"/>
    </source>
</evidence>
<reference evidence="1" key="1">
    <citation type="journal article" date="2020" name="Stud. Mycol.">
        <title>101 Dothideomycetes genomes: a test case for predicting lifestyles and emergence of pathogens.</title>
        <authorList>
            <person name="Haridas S."/>
            <person name="Albert R."/>
            <person name="Binder M."/>
            <person name="Bloem J."/>
            <person name="Labutti K."/>
            <person name="Salamov A."/>
            <person name="Andreopoulos B."/>
            <person name="Baker S."/>
            <person name="Barry K."/>
            <person name="Bills G."/>
            <person name="Bluhm B."/>
            <person name="Cannon C."/>
            <person name="Castanera R."/>
            <person name="Culley D."/>
            <person name="Daum C."/>
            <person name="Ezra D."/>
            <person name="Gonzalez J."/>
            <person name="Henrissat B."/>
            <person name="Kuo A."/>
            <person name="Liang C."/>
            <person name="Lipzen A."/>
            <person name="Lutzoni F."/>
            <person name="Magnuson J."/>
            <person name="Mondo S."/>
            <person name="Nolan M."/>
            <person name="Ohm R."/>
            <person name="Pangilinan J."/>
            <person name="Park H.-J."/>
            <person name="Ramirez L."/>
            <person name="Alfaro M."/>
            <person name="Sun H."/>
            <person name="Tritt A."/>
            <person name="Yoshinaga Y."/>
            <person name="Zwiers L.-H."/>
            <person name="Turgeon B."/>
            <person name="Goodwin S."/>
            <person name="Spatafora J."/>
            <person name="Crous P."/>
            <person name="Grigoriev I."/>
        </authorList>
    </citation>
    <scope>NUCLEOTIDE SEQUENCE</scope>
    <source>
        <strain evidence="1">CBS 260.36</strain>
    </source>
</reference>
<dbReference type="EMBL" id="ML996093">
    <property type="protein sequence ID" value="KAF2148353.1"/>
    <property type="molecule type" value="Genomic_DNA"/>
</dbReference>
<comment type="caution">
    <text evidence="1">The sequence shown here is derived from an EMBL/GenBank/DDBJ whole genome shotgun (WGS) entry which is preliminary data.</text>
</comment>
<evidence type="ECO:0000313" key="2">
    <source>
        <dbReference type="Proteomes" id="UP000799439"/>
    </source>
</evidence>
<keyword evidence="2" id="KW-1185">Reference proteome</keyword>
<dbReference type="AlphaFoldDB" id="A0A9P4IX40"/>
<dbReference type="Proteomes" id="UP000799439">
    <property type="component" value="Unassembled WGS sequence"/>
</dbReference>
<sequence length="353" mass="41235">MSGQATTFKPFALLPTEIRTQIWCLSDQARPHIVPHYDRTTWTFSDDTTVEPLPTPEVFSHHVMHCNTDFVIEERAADAGAANHEGRWATWRQPSWVRNYEEGFDSLYVNPRFWEEFMGLLWLPNLRSESKVERVAIGLATLGSLDLRWELLWRYFPRARTLVITAGDCNMTTCPPLEEVETGFRWKWRAGMANFEMEDNSKKSKAEKMMMSCNSNKAHERRYARAVELNVPLSPATYDGTVNERKMSLAHRVSEICQRLKQGLVDRALTEFEVVLIEPSKVSPRHRYWLDADERYMTTDQVENWRKHKAAVWSRRQCVDCEVCQSIDGRGVSTSYPLHHQMHNYPIYARQYP</sequence>
<protein>
    <submittedName>
        <fullName evidence="1">Uncharacterized protein</fullName>
    </submittedName>
</protein>
<gene>
    <name evidence="1" type="ORF">K461DRAFT_61521</name>
</gene>
<accession>A0A9P4IX40</accession>
<organism evidence="1 2">
    <name type="scientific">Myriangium duriaei CBS 260.36</name>
    <dbReference type="NCBI Taxonomy" id="1168546"/>
    <lineage>
        <taxon>Eukaryota</taxon>
        <taxon>Fungi</taxon>
        <taxon>Dikarya</taxon>
        <taxon>Ascomycota</taxon>
        <taxon>Pezizomycotina</taxon>
        <taxon>Dothideomycetes</taxon>
        <taxon>Dothideomycetidae</taxon>
        <taxon>Myriangiales</taxon>
        <taxon>Myriangiaceae</taxon>
        <taxon>Myriangium</taxon>
    </lineage>
</organism>
<name>A0A9P4IX40_9PEZI</name>